<dbReference type="SUPFAM" id="SSF51306">
    <property type="entry name" value="LexA/Signal peptidase"/>
    <property type="match status" value="1"/>
</dbReference>
<dbReference type="PANTHER" id="PTHR43390">
    <property type="entry name" value="SIGNAL PEPTIDASE I"/>
    <property type="match status" value="1"/>
</dbReference>
<dbReference type="AlphaFoldDB" id="A0A556AS27"/>
<dbReference type="Gene3D" id="2.10.109.10">
    <property type="entry name" value="Umud Fragment, subunit A"/>
    <property type="match status" value="1"/>
</dbReference>
<dbReference type="InterPro" id="IPR000223">
    <property type="entry name" value="Pept_S26A_signal_pept_1"/>
</dbReference>
<dbReference type="PROSITE" id="PS00761">
    <property type="entry name" value="SPASE_I_3"/>
    <property type="match status" value="1"/>
</dbReference>
<dbReference type="Proteomes" id="UP000318405">
    <property type="component" value="Unassembled WGS sequence"/>
</dbReference>
<proteinExistence type="inferred from homology"/>
<keyword evidence="5 8" id="KW-0645">Protease</keyword>
<dbReference type="OrthoDB" id="9815782at2"/>
<keyword evidence="8" id="KW-0472">Membrane</keyword>
<organism evidence="11 12">
    <name type="scientific">Verticiella sediminum</name>
    <dbReference type="NCBI Taxonomy" id="1247510"/>
    <lineage>
        <taxon>Bacteria</taxon>
        <taxon>Pseudomonadati</taxon>
        <taxon>Pseudomonadota</taxon>
        <taxon>Betaproteobacteria</taxon>
        <taxon>Burkholderiales</taxon>
        <taxon>Alcaligenaceae</taxon>
        <taxon>Verticiella</taxon>
    </lineage>
</organism>
<dbReference type="InterPro" id="IPR019756">
    <property type="entry name" value="Pept_S26A_signal_pept_1_Ser-AS"/>
</dbReference>
<dbReference type="InterPro" id="IPR019757">
    <property type="entry name" value="Pept_S26A_signal_pept_1_Lys-AS"/>
</dbReference>
<sequence length="301" mass="34072">MSWNFALILFVLLVLTGVVWMMDVAWLRPARQRRVADAAAEFDRDRAPHLARVEGQAAVSQHRERTLAEAGKAPWWVEYSVSFFPVILFVFVLRSFVVEPFRIPSGSMLPTLQSGDLILVNKFTYGIRLPVVDTKVIGIGEPQRGDIMVFRYPPEPDVDFIKRVVGLPGDEIAYVNKELSVNGKPVPRERMGDYFEPDRASYSAEFSEQLGDVSHRILLDAQPGGSEIYPNVAFPYHNRCSYQPGGMRCTVPEGHYFVMGDNRDNSADSRYWGFVPDKNVVGKAFFIWMNFSDLSRIGGVR</sequence>
<dbReference type="Pfam" id="PF10502">
    <property type="entry name" value="Peptidase_S26"/>
    <property type="match status" value="1"/>
</dbReference>
<evidence type="ECO:0000256" key="4">
    <source>
        <dbReference type="ARBA" id="ARBA00019232"/>
    </source>
</evidence>
<keyword evidence="8" id="KW-0812">Transmembrane</keyword>
<feature type="transmembrane region" description="Helical" evidence="8">
    <location>
        <begin position="79"/>
        <end position="98"/>
    </location>
</feature>
<name>A0A556AS27_9BURK</name>
<dbReference type="GO" id="GO:0006465">
    <property type="term" value="P:signal peptide processing"/>
    <property type="evidence" value="ECO:0007669"/>
    <property type="project" value="InterPro"/>
</dbReference>
<dbReference type="GO" id="GO:0004252">
    <property type="term" value="F:serine-type endopeptidase activity"/>
    <property type="evidence" value="ECO:0007669"/>
    <property type="project" value="InterPro"/>
</dbReference>
<dbReference type="InterPro" id="IPR019758">
    <property type="entry name" value="Pept_S26A_signal_pept_1_CS"/>
</dbReference>
<feature type="active site" evidence="7">
    <location>
        <position position="162"/>
    </location>
</feature>
<feature type="domain" description="Peptidase S26" evidence="10">
    <location>
        <begin position="77"/>
        <end position="289"/>
    </location>
</feature>
<evidence type="ECO:0000313" key="11">
    <source>
        <dbReference type="EMBL" id="TSH95737.1"/>
    </source>
</evidence>
<evidence type="ECO:0000313" key="12">
    <source>
        <dbReference type="Proteomes" id="UP000318405"/>
    </source>
</evidence>
<evidence type="ECO:0000256" key="9">
    <source>
        <dbReference type="RuleBase" id="RU362042"/>
    </source>
</evidence>
<protein>
    <recommendedName>
        <fullName evidence="4 8">Signal peptidase I</fullName>
        <ecNumber evidence="3 8">3.4.21.89</ecNumber>
    </recommendedName>
</protein>
<comment type="subcellular location">
    <subcellularLocation>
        <location evidence="9">Membrane</location>
        <topology evidence="9">Single-pass type II membrane protein</topology>
    </subcellularLocation>
</comment>
<dbReference type="CDD" id="cd06530">
    <property type="entry name" value="S26_SPase_I"/>
    <property type="match status" value="1"/>
</dbReference>
<comment type="catalytic activity">
    <reaction evidence="1 8">
        <text>Cleavage of hydrophobic, N-terminal signal or leader sequences from secreted and periplasmic proteins.</text>
        <dbReference type="EC" id="3.4.21.89"/>
    </reaction>
</comment>
<keyword evidence="6 8" id="KW-0378">Hydrolase</keyword>
<dbReference type="EMBL" id="VLTJ01000020">
    <property type="protein sequence ID" value="TSH95737.1"/>
    <property type="molecule type" value="Genomic_DNA"/>
</dbReference>
<dbReference type="PROSITE" id="PS00501">
    <property type="entry name" value="SPASE_I_1"/>
    <property type="match status" value="1"/>
</dbReference>
<dbReference type="InterPro" id="IPR019533">
    <property type="entry name" value="Peptidase_S26"/>
</dbReference>
<dbReference type="GO" id="GO:0009003">
    <property type="term" value="F:signal peptidase activity"/>
    <property type="evidence" value="ECO:0007669"/>
    <property type="project" value="UniProtKB-EC"/>
</dbReference>
<dbReference type="PRINTS" id="PR00727">
    <property type="entry name" value="LEADERPTASE"/>
</dbReference>
<dbReference type="PANTHER" id="PTHR43390:SF1">
    <property type="entry name" value="CHLOROPLAST PROCESSING PEPTIDASE"/>
    <property type="match status" value="1"/>
</dbReference>
<evidence type="ECO:0000256" key="2">
    <source>
        <dbReference type="ARBA" id="ARBA00009370"/>
    </source>
</evidence>
<gene>
    <name evidence="11" type="primary">lepB</name>
    <name evidence="11" type="ORF">FOZ76_10085</name>
</gene>
<dbReference type="EC" id="3.4.21.89" evidence="3 8"/>
<accession>A0A556AS27</accession>
<dbReference type="PROSITE" id="PS00760">
    <property type="entry name" value="SPASE_I_2"/>
    <property type="match status" value="1"/>
</dbReference>
<dbReference type="InterPro" id="IPR036286">
    <property type="entry name" value="LexA/Signal_pep-like_sf"/>
</dbReference>
<feature type="active site" evidence="7">
    <location>
        <position position="107"/>
    </location>
</feature>
<evidence type="ECO:0000256" key="5">
    <source>
        <dbReference type="ARBA" id="ARBA00022670"/>
    </source>
</evidence>
<evidence type="ECO:0000259" key="10">
    <source>
        <dbReference type="Pfam" id="PF10502"/>
    </source>
</evidence>
<dbReference type="NCBIfam" id="TIGR02227">
    <property type="entry name" value="sigpep_I_bact"/>
    <property type="match status" value="1"/>
</dbReference>
<evidence type="ECO:0000256" key="7">
    <source>
        <dbReference type="PIRSR" id="PIRSR600223-1"/>
    </source>
</evidence>
<keyword evidence="8" id="KW-1133">Transmembrane helix</keyword>
<evidence type="ECO:0000256" key="1">
    <source>
        <dbReference type="ARBA" id="ARBA00000677"/>
    </source>
</evidence>
<evidence type="ECO:0000256" key="6">
    <source>
        <dbReference type="ARBA" id="ARBA00022801"/>
    </source>
</evidence>
<comment type="similarity">
    <text evidence="2 9">Belongs to the peptidase S26 family.</text>
</comment>
<evidence type="ECO:0000256" key="8">
    <source>
        <dbReference type="RuleBase" id="RU003993"/>
    </source>
</evidence>
<comment type="caution">
    <text evidence="11">The sequence shown here is derived from an EMBL/GenBank/DDBJ whole genome shotgun (WGS) entry which is preliminary data.</text>
</comment>
<keyword evidence="12" id="KW-1185">Reference proteome</keyword>
<evidence type="ECO:0000256" key="3">
    <source>
        <dbReference type="ARBA" id="ARBA00013208"/>
    </source>
</evidence>
<reference evidence="11 12" key="1">
    <citation type="submission" date="2019-07" db="EMBL/GenBank/DDBJ databases">
        <title>Qingshengfaniella alkalisoli gen. nov., sp. nov., isolated from saline soil.</title>
        <authorList>
            <person name="Xu L."/>
            <person name="Huang X.-X."/>
            <person name="Sun J.-Q."/>
        </authorList>
    </citation>
    <scope>NUCLEOTIDE SEQUENCE [LARGE SCALE GENOMIC DNA]</scope>
    <source>
        <strain evidence="11 12">DSM 27279</strain>
    </source>
</reference>
<dbReference type="GO" id="GO:0016020">
    <property type="term" value="C:membrane"/>
    <property type="evidence" value="ECO:0007669"/>
    <property type="project" value="UniProtKB-SubCell"/>
</dbReference>